<name>X0W833_9ZZZZ</name>
<feature type="transmembrane region" description="Helical" evidence="2">
    <location>
        <begin position="35"/>
        <end position="53"/>
    </location>
</feature>
<protein>
    <submittedName>
        <fullName evidence="3">Uncharacterized protein</fullName>
    </submittedName>
</protein>
<feature type="region of interest" description="Disordered" evidence="1">
    <location>
        <begin position="1"/>
        <end position="32"/>
    </location>
</feature>
<keyword evidence="2" id="KW-0472">Membrane</keyword>
<evidence type="ECO:0000256" key="2">
    <source>
        <dbReference type="SAM" id="Phobius"/>
    </source>
</evidence>
<sequence length="72" mass="7500">MPRGDGTGPHGLGPGTGQGKGGRSEFGTNSSFQKSTLGGTLFAFASMLIGNWLDKKLSQKKARDKSGQNESE</sequence>
<comment type="caution">
    <text evidence="3">The sequence shown here is derived from an EMBL/GenBank/DDBJ whole genome shotgun (WGS) entry which is preliminary data.</text>
</comment>
<proteinExistence type="predicted"/>
<evidence type="ECO:0000256" key="1">
    <source>
        <dbReference type="SAM" id="MobiDB-lite"/>
    </source>
</evidence>
<dbReference type="Pfam" id="PF17253">
    <property type="entry name" value="DUF5320"/>
    <property type="match status" value="1"/>
</dbReference>
<keyword evidence="2" id="KW-0812">Transmembrane</keyword>
<keyword evidence="2" id="KW-1133">Transmembrane helix</keyword>
<feature type="compositionally biased region" description="Gly residues" evidence="1">
    <location>
        <begin position="1"/>
        <end position="21"/>
    </location>
</feature>
<gene>
    <name evidence="3" type="ORF">S01H1_48203</name>
</gene>
<accession>X0W833</accession>
<evidence type="ECO:0000313" key="3">
    <source>
        <dbReference type="EMBL" id="GAG27099.1"/>
    </source>
</evidence>
<dbReference type="AlphaFoldDB" id="X0W833"/>
<organism evidence="3">
    <name type="scientific">marine sediment metagenome</name>
    <dbReference type="NCBI Taxonomy" id="412755"/>
    <lineage>
        <taxon>unclassified sequences</taxon>
        <taxon>metagenomes</taxon>
        <taxon>ecological metagenomes</taxon>
    </lineage>
</organism>
<reference evidence="3" key="1">
    <citation type="journal article" date="2014" name="Front. Microbiol.">
        <title>High frequency of phylogenetically diverse reductive dehalogenase-homologous genes in deep subseafloor sedimentary metagenomes.</title>
        <authorList>
            <person name="Kawai M."/>
            <person name="Futagami T."/>
            <person name="Toyoda A."/>
            <person name="Takaki Y."/>
            <person name="Nishi S."/>
            <person name="Hori S."/>
            <person name="Arai W."/>
            <person name="Tsubouchi T."/>
            <person name="Morono Y."/>
            <person name="Uchiyama I."/>
            <person name="Ito T."/>
            <person name="Fujiyama A."/>
            <person name="Inagaki F."/>
            <person name="Takami H."/>
        </authorList>
    </citation>
    <scope>NUCLEOTIDE SEQUENCE</scope>
    <source>
        <strain evidence="3">Expedition CK06-06</strain>
    </source>
</reference>
<dbReference type="EMBL" id="BARS01030949">
    <property type="protein sequence ID" value="GAG27099.1"/>
    <property type="molecule type" value="Genomic_DNA"/>
</dbReference>
<dbReference type="InterPro" id="IPR035205">
    <property type="entry name" value="DUF5320"/>
</dbReference>